<protein>
    <submittedName>
        <fullName evidence="1">Uncharacterized protein (TIGR03089 family)</fullName>
    </submittedName>
</protein>
<keyword evidence="2" id="KW-1185">Reference proteome</keyword>
<evidence type="ECO:0000313" key="1">
    <source>
        <dbReference type="EMBL" id="TWJ16214.1"/>
    </source>
</evidence>
<proteinExistence type="predicted"/>
<dbReference type="SUPFAM" id="SSF56801">
    <property type="entry name" value="Acetyl-CoA synthetase-like"/>
    <property type="match status" value="1"/>
</dbReference>
<dbReference type="NCBIfam" id="TIGR03089">
    <property type="entry name" value="TIGR03089 family protein"/>
    <property type="match status" value="1"/>
</dbReference>
<organism evidence="1 2">
    <name type="scientific">Stackebrandtia albiflava</name>
    <dbReference type="NCBI Taxonomy" id="406432"/>
    <lineage>
        <taxon>Bacteria</taxon>
        <taxon>Bacillati</taxon>
        <taxon>Actinomycetota</taxon>
        <taxon>Actinomycetes</taxon>
        <taxon>Glycomycetales</taxon>
        <taxon>Glycomycetaceae</taxon>
        <taxon>Stackebrandtia</taxon>
    </lineage>
</organism>
<gene>
    <name evidence="1" type="ORF">LX16_1941</name>
</gene>
<name>A0A562VEE8_9ACTN</name>
<dbReference type="EMBL" id="VLLL01000005">
    <property type="protein sequence ID" value="TWJ16214.1"/>
    <property type="molecule type" value="Genomic_DNA"/>
</dbReference>
<dbReference type="OrthoDB" id="3396763at2"/>
<reference evidence="1 2" key="1">
    <citation type="journal article" date="2013" name="Stand. Genomic Sci.">
        <title>Genomic Encyclopedia of Type Strains, Phase I: The one thousand microbial genomes (KMG-I) project.</title>
        <authorList>
            <person name="Kyrpides N.C."/>
            <person name="Woyke T."/>
            <person name="Eisen J.A."/>
            <person name="Garrity G."/>
            <person name="Lilburn T.G."/>
            <person name="Beck B.J."/>
            <person name="Whitman W.B."/>
            <person name="Hugenholtz P."/>
            <person name="Klenk H.P."/>
        </authorList>
    </citation>
    <scope>NUCLEOTIDE SEQUENCE [LARGE SCALE GENOMIC DNA]</scope>
    <source>
        <strain evidence="1 2">DSM 45044</strain>
    </source>
</reference>
<dbReference type="AlphaFoldDB" id="A0A562VEE8"/>
<sequence length="244" mass="25801">MDIATLFDRAAAADPARPFITYYDDATGERTELSYLTFDNWVAKTANLLVDEAGLDAGAVGVLRLPPHWLAGAIMVAHWRAGLAVGHLAEGPADIAFVSEDLMDEPENADQVYVVSTAPLAVGLRGEAAETAKTGGMVDFLAEVRGHGDRFTPPTPVGADTTALTGLPGGASRTHGELVEAAEARAVELGVTEGERLMFAGERLRPLDWLLLPLAVGGSVVLSRNSEDSDLEKRAATERARRVG</sequence>
<comment type="caution">
    <text evidence="1">The sequence shown here is derived from an EMBL/GenBank/DDBJ whole genome shotgun (WGS) entry which is preliminary data.</text>
</comment>
<dbReference type="Gene3D" id="3.40.50.12780">
    <property type="entry name" value="N-terminal domain of ligase-like"/>
    <property type="match status" value="1"/>
</dbReference>
<evidence type="ECO:0000313" key="2">
    <source>
        <dbReference type="Proteomes" id="UP000321617"/>
    </source>
</evidence>
<dbReference type="Proteomes" id="UP000321617">
    <property type="component" value="Unassembled WGS sequence"/>
</dbReference>
<dbReference type="InterPro" id="IPR042099">
    <property type="entry name" value="ANL_N_sf"/>
</dbReference>
<dbReference type="InterPro" id="IPR017523">
    <property type="entry name" value="Rv3268"/>
</dbReference>
<accession>A0A562VEE8</accession>
<dbReference type="RefSeq" id="WP_147136238.1">
    <property type="nucleotide sequence ID" value="NZ_BAABIJ010000001.1"/>
</dbReference>